<proteinExistence type="predicted"/>
<keyword evidence="2" id="KW-1185">Reference proteome</keyword>
<gene>
    <name evidence="1" type="ORF">SAMN05216270_104193</name>
</gene>
<evidence type="ECO:0000313" key="2">
    <source>
        <dbReference type="Proteomes" id="UP000198949"/>
    </source>
</evidence>
<evidence type="ECO:0000313" key="1">
    <source>
        <dbReference type="EMBL" id="SDD48359.1"/>
    </source>
</evidence>
<dbReference type="EMBL" id="FNAD01000004">
    <property type="protein sequence ID" value="SDD48359.1"/>
    <property type="molecule type" value="Genomic_DNA"/>
</dbReference>
<organism evidence="1 2">
    <name type="scientific">Glycomyces harbinensis</name>
    <dbReference type="NCBI Taxonomy" id="58114"/>
    <lineage>
        <taxon>Bacteria</taxon>
        <taxon>Bacillati</taxon>
        <taxon>Actinomycetota</taxon>
        <taxon>Actinomycetes</taxon>
        <taxon>Glycomycetales</taxon>
        <taxon>Glycomycetaceae</taxon>
        <taxon>Glycomyces</taxon>
    </lineage>
</organism>
<dbReference type="RefSeq" id="WP_091032231.1">
    <property type="nucleotide sequence ID" value="NZ_FNAD01000004.1"/>
</dbReference>
<sequence length="88" mass="9400">MNDHVDGNMLAGALWQVFRPDITTAEGRCATCGMTGPVASLHVYTAAPGTVARCAGCQQVTLQLVQSANSMWLSTAGLSYLRFPNQLR</sequence>
<evidence type="ECO:0008006" key="3">
    <source>
        <dbReference type="Google" id="ProtNLM"/>
    </source>
</evidence>
<dbReference type="Pfam" id="PF20120">
    <property type="entry name" value="DUF6510"/>
    <property type="match status" value="1"/>
</dbReference>
<dbReference type="InterPro" id="IPR045423">
    <property type="entry name" value="DUF6510"/>
</dbReference>
<dbReference type="AlphaFoldDB" id="A0A1G6V3Y1"/>
<name>A0A1G6V3Y1_9ACTN</name>
<protein>
    <recommendedName>
        <fullName evidence="3">MJ0042 family finger-like domain-containing protein</fullName>
    </recommendedName>
</protein>
<dbReference type="Proteomes" id="UP000198949">
    <property type="component" value="Unassembled WGS sequence"/>
</dbReference>
<dbReference type="OrthoDB" id="165401at2"/>
<reference evidence="2" key="1">
    <citation type="submission" date="2016-10" db="EMBL/GenBank/DDBJ databases">
        <authorList>
            <person name="Varghese N."/>
            <person name="Submissions S."/>
        </authorList>
    </citation>
    <scope>NUCLEOTIDE SEQUENCE [LARGE SCALE GENOMIC DNA]</scope>
    <source>
        <strain evidence="2">CGMCC 4.3516</strain>
    </source>
</reference>
<dbReference type="STRING" id="58114.SAMN05216270_104193"/>
<accession>A0A1G6V3Y1</accession>